<accession>A0A067TS05</accession>
<gene>
    <name evidence="2" type="ORF">GALMADRAFT_219030</name>
</gene>
<evidence type="ECO:0000313" key="2">
    <source>
        <dbReference type="EMBL" id="KDR85975.1"/>
    </source>
</evidence>
<reference evidence="3" key="1">
    <citation type="journal article" date="2014" name="Proc. Natl. Acad. Sci. U.S.A.">
        <title>Extensive sampling of basidiomycete genomes demonstrates inadequacy of the white-rot/brown-rot paradigm for wood decay fungi.</title>
        <authorList>
            <person name="Riley R."/>
            <person name="Salamov A.A."/>
            <person name="Brown D.W."/>
            <person name="Nagy L.G."/>
            <person name="Floudas D."/>
            <person name="Held B.W."/>
            <person name="Levasseur A."/>
            <person name="Lombard V."/>
            <person name="Morin E."/>
            <person name="Otillar R."/>
            <person name="Lindquist E.A."/>
            <person name="Sun H."/>
            <person name="LaButti K.M."/>
            <person name="Schmutz J."/>
            <person name="Jabbour D."/>
            <person name="Luo H."/>
            <person name="Baker S.E."/>
            <person name="Pisabarro A.G."/>
            <person name="Walton J.D."/>
            <person name="Blanchette R.A."/>
            <person name="Henrissat B."/>
            <person name="Martin F."/>
            <person name="Cullen D."/>
            <person name="Hibbett D.S."/>
            <person name="Grigoriev I.V."/>
        </authorList>
    </citation>
    <scope>NUCLEOTIDE SEQUENCE [LARGE SCALE GENOMIC DNA]</scope>
    <source>
        <strain evidence="3">CBS 339.88</strain>
    </source>
</reference>
<feature type="compositionally biased region" description="Basic residues" evidence="1">
    <location>
        <begin position="153"/>
        <end position="162"/>
    </location>
</feature>
<feature type="compositionally biased region" description="Low complexity" evidence="1">
    <location>
        <begin position="164"/>
        <end position="175"/>
    </location>
</feature>
<protein>
    <submittedName>
        <fullName evidence="2">Uncharacterized protein</fullName>
    </submittedName>
</protein>
<dbReference type="STRING" id="685588.A0A067TS05"/>
<dbReference type="HOGENOM" id="CLU_852735_0_0_1"/>
<proteinExistence type="predicted"/>
<dbReference type="OrthoDB" id="3204502at2759"/>
<dbReference type="AlphaFoldDB" id="A0A067TS05"/>
<keyword evidence="3" id="KW-1185">Reference proteome</keyword>
<feature type="compositionally biased region" description="Polar residues" evidence="1">
    <location>
        <begin position="123"/>
        <end position="149"/>
    </location>
</feature>
<organism evidence="2 3">
    <name type="scientific">Galerina marginata (strain CBS 339.88)</name>
    <dbReference type="NCBI Taxonomy" id="685588"/>
    <lineage>
        <taxon>Eukaryota</taxon>
        <taxon>Fungi</taxon>
        <taxon>Dikarya</taxon>
        <taxon>Basidiomycota</taxon>
        <taxon>Agaricomycotina</taxon>
        <taxon>Agaricomycetes</taxon>
        <taxon>Agaricomycetidae</taxon>
        <taxon>Agaricales</taxon>
        <taxon>Agaricineae</taxon>
        <taxon>Strophariaceae</taxon>
        <taxon>Galerina</taxon>
    </lineage>
</organism>
<dbReference type="Proteomes" id="UP000027222">
    <property type="component" value="Unassembled WGS sequence"/>
</dbReference>
<feature type="region of interest" description="Disordered" evidence="1">
    <location>
        <begin position="123"/>
        <end position="197"/>
    </location>
</feature>
<name>A0A067TS05_GALM3</name>
<sequence>MAPRSILKSLPFISHFPLPDPYSTSRSDGNSVLSPSLFNNPLPYASSSHIPPLESPHVHFPPTPILTRMGMTHSPFSYDRGSITVSPNVCALPERGERNMHENEKDEHETPEHLQRDYFHPTSFSQNTQRQGESCSPRFLTSRSGSRSISPARRPRTTRMRCHSLPNSPPQSLSPRIYPRHRRHTDPYTSTSRHQSPLAVPLLVFDHSSESDSSDDACVSPQPQVTDTDYITSTPLSDTSHFSAHIPGGLSLKPGGVPFSEAGLDGGQLSTIMLTKMNGGTDSSDGLSFLSRTRTQGSSPCGFSTFCEPVLEGCLGGF</sequence>
<dbReference type="EMBL" id="KL142367">
    <property type="protein sequence ID" value="KDR85975.1"/>
    <property type="molecule type" value="Genomic_DNA"/>
</dbReference>
<evidence type="ECO:0000313" key="3">
    <source>
        <dbReference type="Proteomes" id="UP000027222"/>
    </source>
</evidence>
<evidence type="ECO:0000256" key="1">
    <source>
        <dbReference type="SAM" id="MobiDB-lite"/>
    </source>
</evidence>